<protein>
    <submittedName>
        <fullName evidence="2">Uncharacterized protein</fullName>
    </submittedName>
</protein>
<keyword evidence="3" id="KW-1185">Reference proteome</keyword>
<evidence type="ECO:0000256" key="1">
    <source>
        <dbReference type="SAM" id="MobiDB-lite"/>
    </source>
</evidence>
<gene>
    <name evidence="2" type="ORF">TWF730_008461</name>
</gene>
<accession>A0AAV9V2F0</accession>
<name>A0AAV9V2F0_9PEZI</name>
<feature type="region of interest" description="Disordered" evidence="1">
    <location>
        <begin position="1"/>
        <end position="20"/>
    </location>
</feature>
<sequence length="306" mass="34377">MVSFRILPSSPKKSPPTSLIEDPQIVDYPIEHDRIVHTLPDISTLTLGALDPDLPIPEPLKPEVLRLGVHIGNASDTTAAQDQSEKCNTVSLTRFETAAGSVFEACDRVIELWGDGKTYVELQNGISRMYARASAYQEDFLREYGTSPENSFEPSTPVGISLALLQECIADLNQFQVQSLNRIRELTIIGHNLPAASQELCDFFDNFETMKAQFPVRTEVTRGLTDEDRRPREHKWLISALYESVLHRNKRFLEIADTVQGIEEDLGCLEFSKVVLEASVKRLLNRKVRLCSILAASSLEMDRTVM</sequence>
<dbReference type="Proteomes" id="UP001373714">
    <property type="component" value="Unassembled WGS sequence"/>
</dbReference>
<reference evidence="2 3" key="1">
    <citation type="submission" date="2019-10" db="EMBL/GenBank/DDBJ databases">
        <authorList>
            <person name="Palmer J.M."/>
        </authorList>
    </citation>
    <scope>NUCLEOTIDE SEQUENCE [LARGE SCALE GENOMIC DNA]</scope>
    <source>
        <strain evidence="2 3">TWF730</strain>
    </source>
</reference>
<dbReference type="EMBL" id="JAVHNS010000005">
    <property type="protein sequence ID" value="KAK6354041.1"/>
    <property type="molecule type" value="Genomic_DNA"/>
</dbReference>
<organism evidence="2 3">
    <name type="scientific">Orbilia blumenaviensis</name>
    <dbReference type="NCBI Taxonomy" id="1796055"/>
    <lineage>
        <taxon>Eukaryota</taxon>
        <taxon>Fungi</taxon>
        <taxon>Dikarya</taxon>
        <taxon>Ascomycota</taxon>
        <taxon>Pezizomycotina</taxon>
        <taxon>Orbiliomycetes</taxon>
        <taxon>Orbiliales</taxon>
        <taxon>Orbiliaceae</taxon>
        <taxon>Orbilia</taxon>
    </lineage>
</organism>
<evidence type="ECO:0000313" key="3">
    <source>
        <dbReference type="Proteomes" id="UP001373714"/>
    </source>
</evidence>
<proteinExistence type="predicted"/>
<evidence type="ECO:0000313" key="2">
    <source>
        <dbReference type="EMBL" id="KAK6354041.1"/>
    </source>
</evidence>
<dbReference type="AlphaFoldDB" id="A0AAV9V2F0"/>
<comment type="caution">
    <text evidence="2">The sequence shown here is derived from an EMBL/GenBank/DDBJ whole genome shotgun (WGS) entry which is preliminary data.</text>
</comment>
<feature type="compositionally biased region" description="Low complexity" evidence="1">
    <location>
        <begin position="8"/>
        <end position="18"/>
    </location>
</feature>